<dbReference type="RefSeq" id="WP_116426919.1">
    <property type="nucleotide sequence ID" value="NZ_BGZL01000002.1"/>
</dbReference>
<keyword evidence="2" id="KW-0560">Oxidoreductase</keyword>
<dbReference type="EMBL" id="BGZL01000002">
    <property type="protein sequence ID" value="GBP99515.1"/>
    <property type="molecule type" value="Genomic_DNA"/>
</dbReference>
<dbReference type="InterPro" id="IPR002938">
    <property type="entry name" value="FAD-bd"/>
</dbReference>
<dbReference type="Gene3D" id="3.50.50.60">
    <property type="entry name" value="FAD/NAD(P)-binding domain"/>
    <property type="match status" value="1"/>
</dbReference>
<dbReference type="SUPFAM" id="SSF51905">
    <property type="entry name" value="FAD/NAD(P)-binding domain"/>
    <property type="match status" value="1"/>
</dbReference>
<protein>
    <submittedName>
        <fullName evidence="2">Monooxygenase</fullName>
    </submittedName>
</protein>
<dbReference type="Proteomes" id="UP000265354">
    <property type="component" value="Unassembled WGS sequence"/>
</dbReference>
<evidence type="ECO:0000259" key="1">
    <source>
        <dbReference type="Pfam" id="PF01494"/>
    </source>
</evidence>
<dbReference type="InterPro" id="IPR036188">
    <property type="entry name" value="FAD/NAD-bd_sf"/>
</dbReference>
<evidence type="ECO:0000313" key="3">
    <source>
        <dbReference type="Proteomes" id="UP000265354"/>
    </source>
</evidence>
<evidence type="ECO:0000313" key="2">
    <source>
        <dbReference type="EMBL" id="GBP99515.1"/>
    </source>
</evidence>
<proteinExistence type="predicted"/>
<reference evidence="2 3" key="1">
    <citation type="submission" date="2018-07" db="EMBL/GenBank/DDBJ databases">
        <title>Whole Genome Shotgun Sequence of Streptomyces spongiicola strain 531S.</title>
        <authorList>
            <person name="Dohra H."/>
            <person name="Kodani S."/>
        </authorList>
    </citation>
    <scope>NUCLEOTIDE SEQUENCE [LARGE SCALE GENOMIC DNA]</scope>
    <source>
        <strain evidence="2 3">531S</strain>
    </source>
</reference>
<dbReference type="AlphaFoldDB" id="A0A388SSU5"/>
<accession>A0A388SSU5</accession>
<comment type="caution">
    <text evidence="2">The sequence shown here is derived from an EMBL/GenBank/DDBJ whole genome shotgun (WGS) entry which is preliminary data.</text>
</comment>
<dbReference type="PANTHER" id="PTHR43422">
    <property type="entry name" value="THIAMINE THIAZOLE SYNTHASE"/>
    <property type="match status" value="1"/>
</dbReference>
<name>A0A388SSU5_9ACTN</name>
<organism evidence="2 3">
    <name type="scientific">Streptomyces spongiicola</name>
    <dbReference type="NCBI Taxonomy" id="1690221"/>
    <lineage>
        <taxon>Bacteria</taxon>
        <taxon>Bacillati</taxon>
        <taxon>Actinomycetota</taxon>
        <taxon>Actinomycetes</taxon>
        <taxon>Kitasatosporales</taxon>
        <taxon>Streptomycetaceae</taxon>
        <taxon>Streptomyces</taxon>
    </lineage>
</organism>
<feature type="domain" description="FAD-binding" evidence="1">
    <location>
        <begin position="20"/>
        <end position="368"/>
    </location>
</feature>
<sequence>MADHARKEGGRRPHGDGRHAVVIGGSLAGLLAAHVLAGHADRVTVVERDRIPDGPEPRPGVPQCRHAHVLLESGRLALDSLLPGFTAELRAAGAPRVGMPEDMVAWSGGWIRRTAPTTHIHTGSRAQLEHLVRRRVLADPAIRTVESTEAVGLTGDALRVRGVLLRERGGTNGTGGGGASGHRQRTLAADLVVDASGRGSRAPRWLAALGAEPPQEESIDTGQAYASRVYRDAGAHLGTEALAYWFYPNPSQTYAGGVLPLEDGSHLVALAGLRGQEPPTDDAGFTAFAARLPHPLVHEWLRTAEPRTPAYGFRSTANLRRRYDRPGRRPAGFLATGDALCTFNPIYGQGMSVAAMSAVALRDALACPRRRPTTLRVQRALFDASRQAWDISAGADRAMPGAVGNAVGSRAADGPVGWYLDRVQRRYAGDPLLVGPVFRSVLTLTTPLSALFAPRMARAVLFGPVVRPPAAPPMRAETAG</sequence>
<dbReference type="Pfam" id="PF01494">
    <property type="entry name" value="FAD_binding_3"/>
    <property type="match status" value="1"/>
</dbReference>
<dbReference type="GO" id="GO:0004497">
    <property type="term" value="F:monooxygenase activity"/>
    <property type="evidence" value="ECO:0007669"/>
    <property type="project" value="UniProtKB-KW"/>
</dbReference>
<dbReference type="GO" id="GO:0071949">
    <property type="term" value="F:FAD binding"/>
    <property type="evidence" value="ECO:0007669"/>
    <property type="project" value="InterPro"/>
</dbReference>
<dbReference type="PANTHER" id="PTHR43422:SF3">
    <property type="entry name" value="THIAMINE THIAZOLE SYNTHASE"/>
    <property type="match status" value="1"/>
</dbReference>
<keyword evidence="2" id="KW-0503">Monooxygenase</keyword>
<gene>
    <name evidence="2" type="ORF">SSP531S_09100</name>
</gene>